<protein>
    <submittedName>
        <fullName evidence="4">Family 16 glycosylhydrolase</fullName>
    </submittedName>
</protein>
<feature type="domain" description="GH16" evidence="3">
    <location>
        <begin position="305"/>
        <end position="599"/>
    </location>
</feature>
<evidence type="ECO:0000256" key="2">
    <source>
        <dbReference type="SAM" id="MobiDB-lite"/>
    </source>
</evidence>
<keyword evidence="5" id="KW-1185">Reference proteome</keyword>
<dbReference type="InterPro" id="IPR013207">
    <property type="entry name" value="LGFP"/>
</dbReference>
<dbReference type="EMBL" id="JBHMAU010000015">
    <property type="protein sequence ID" value="MFB9775059.1"/>
    <property type="molecule type" value="Genomic_DNA"/>
</dbReference>
<gene>
    <name evidence="4" type="ORF">ACFFN1_01265</name>
</gene>
<comment type="caution">
    <text evidence="4">The sequence shown here is derived from an EMBL/GenBank/DDBJ whole genome shotgun (WGS) entry which is preliminary data.</text>
</comment>
<evidence type="ECO:0000313" key="5">
    <source>
        <dbReference type="Proteomes" id="UP001589707"/>
    </source>
</evidence>
<organism evidence="4 5">
    <name type="scientific">Brevibacterium otitidis</name>
    <dbReference type="NCBI Taxonomy" id="53364"/>
    <lineage>
        <taxon>Bacteria</taxon>
        <taxon>Bacillati</taxon>
        <taxon>Actinomycetota</taxon>
        <taxon>Actinomycetes</taxon>
        <taxon>Micrococcales</taxon>
        <taxon>Brevibacteriaceae</taxon>
        <taxon>Brevibacterium</taxon>
    </lineage>
</organism>
<comment type="similarity">
    <text evidence="1">Belongs to the glycosyl hydrolase 16 family.</text>
</comment>
<dbReference type="InterPro" id="IPR000757">
    <property type="entry name" value="Beta-glucanase-like"/>
</dbReference>
<accession>A0ABV5WYE4</accession>
<dbReference type="PROSITE" id="PS51762">
    <property type="entry name" value="GH16_2"/>
    <property type="match status" value="1"/>
</dbReference>
<proteinExistence type="inferred from homology"/>
<dbReference type="InterPro" id="IPR050546">
    <property type="entry name" value="Glycosyl_Hydrlase_16"/>
</dbReference>
<dbReference type="RefSeq" id="WP_376837856.1">
    <property type="nucleotide sequence ID" value="NZ_JBHMAU010000015.1"/>
</dbReference>
<dbReference type="InterPro" id="IPR013320">
    <property type="entry name" value="ConA-like_dom_sf"/>
</dbReference>
<reference evidence="4 5" key="1">
    <citation type="submission" date="2024-09" db="EMBL/GenBank/DDBJ databases">
        <authorList>
            <person name="Sun Q."/>
            <person name="Mori K."/>
        </authorList>
    </citation>
    <scope>NUCLEOTIDE SEQUENCE [LARGE SCALE GENOMIC DNA]</scope>
    <source>
        <strain evidence="4 5">JCM 11683</strain>
    </source>
</reference>
<dbReference type="PANTHER" id="PTHR10963">
    <property type="entry name" value="GLYCOSYL HYDROLASE-RELATED"/>
    <property type="match status" value="1"/>
</dbReference>
<evidence type="ECO:0000313" key="4">
    <source>
        <dbReference type="EMBL" id="MFB9775059.1"/>
    </source>
</evidence>
<feature type="region of interest" description="Disordered" evidence="2">
    <location>
        <begin position="33"/>
        <end position="62"/>
    </location>
</feature>
<dbReference type="Gene3D" id="2.60.120.200">
    <property type="match status" value="1"/>
</dbReference>
<dbReference type="PANTHER" id="PTHR10963:SF55">
    <property type="entry name" value="GLYCOSIDE HYDROLASE FAMILY 16 PROTEIN"/>
    <property type="match status" value="1"/>
</dbReference>
<dbReference type="Pfam" id="PF00722">
    <property type="entry name" value="Glyco_hydro_16"/>
    <property type="match status" value="1"/>
</dbReference>
<evidence type="ECO:0000259" key="3">
    <source>
        <dbReference type="PROSITE" id="PS51762"/>
    </source>
</evidence>
<dbReference type="SUPFAM" id="SSF49899">
    <property type="entry name" value="Concanavalin A-like lectins/glucanases"/>
    <property type="match status" value="1"/>
</dbReference>
<sequence length="866" mass="95960">MTVIRPSAHRARTALALLFTIVLVFASSVGTAPPAWSQESGDPTSDGLGAGAQATLTPKGPTFDDNNRTVYIPSDYGIRYYIDVDGTNVTKDGLPYAKPGTYTKDDGIRTGVPITVTAKPVNPKDELDGQTEWETTLPDRPTLTPKGPTFDDNNQTVYIPSDYGIRYYIDVDGTNVTKDGLPYAKPGTYTKDDGIRTGVPITVTAKPVNPKDVLDGQTEWKTTLPDRPKLTPKGPTFNDWDSTVYIPSDRGIRYYIDVDGTNVTKDGLPYAKPGLYTKDDGIRTGVPIKVTAKPANPKDELDGDTEWTHTLQKRPDSSLASGDEFDDSATLPNEGWKVLDTSYKKDLPEKVNTIYTRDSVSVKDGSLEIRTARHCLDKDQKPSAETESPDGAVCPAGKKTMYTSGRIETDYIYNAPFEMEIRARMSDGKIDGMHFAGWLLNNQPYCTSPEVQKSDLGEIDTMEVLSQHAHTTNTTHVTCVNTNGRGAGTKRDAHQLDGQIAGVWNTYRMTWDGDAVRYYFNDQLVPSSRGQTPETRGETVGLSDDDFRRALMDYPFKAIIDSVVFPDDYTWVRPVDDSKPFPARVDRVDYFRMKQLDDIYPGGAIGSYWKNNKWLGAPLSGEEDAGPDGARMQKFEKGVVYWSRTTGAHGVKGGIKSTYDREKGADGWLGLPRGEERKLAHGGASQTFEGGQIHWSRATGAHPTKGAIQKYWASQKWENGWLGYPIGGEIRNKDGSVRQNFQGGTVYWSAKTGAHGVKGTIRSTYHNLKGADGWLGLPRSDERRLRRDGGAYQVFEHGQIHWSRKSGAHPTKGAIQKYWASQKWENGWLGYPTSGEIRNKDGSVYQNFQHGRVTWKSGRGITVKRF</sequence>
<name>A0ABV5WYE4_9MICO</name>
<dbReference type="Proteomes" id="UP001589707">
    <property type="component" value="Unassembled WGS sequence"/>
</dbReference>
<feature type="region of interest" description="Disordered" evidence="2">
    <location>
        <begin position="312"/>
        <end position="331"/>
    </location>
</feature>
<feature type="region of interest" description="Disordered" evidence="2">
    <location>
        <begin position="135"/>
        <end position="154"/>
    </location>
</feature>
<evidence type="ECO:0000256" key="1">
    <source>
        <dbReference type="ARBA" id="ARBA00006865"/>
    </source>
</evidence>
<dbReference type="Pfam" id="PF08310">
    <property type="entry name" value="LGFP"/>
    <property type="match status" value="5"/>
</dbReference>